<feature type="region of interest" description="Disordered" evidence="1">
    <location>
        <begin position="29"/>
        <end position="49"/>
    </location>
</feature>
<dbReference type="AlphaFoldDB" id="A0A918QMS8"/>
<dbReference type="PROSITE" id="PS51257">
    <property type="entry name" value="PROKAR_LIPOPROTEIN"/>
    <property type="match status" value="1"/>
</dbReference>
<comment type="caution">
    <text evidence="3">The sequence shown here is derived from an EMBL/GenBank/DDBJ whole genome shotgun (WGS) entry which is preliminary data.</text>
</comment>
<sequence length="201" mass="20476">MAHRRSVARGALLGALLGALMLTAGCSSDGDRSAGRSAAPPDGGHGPVLLDVDECGSRGHNPRETLCTRAEAVARVIARYDGRPADGPACPLTTDFVLSVSKSRETGGGDGQGEGYACMRNLEAPHPGDPGGGGGPHTVVGDCVRRTGDGRVKETACDGSGAYEPEYTIGSAHPDRARCPAGTALYVRLPGESPVGCARRV</sequence>
<evidence type="ECO:0000256" key="1">
    <source>
        <dbReference type="SAM" id="MobiDB-lite"/>
    </source>
</evidence>
<evidence type="ECO:0000256" key="2">
    <source>
        <dbReference type="SAM" id="SignalP"/>
    </source>
</evidence>
<name>A0A918QMS8_9ACTN</name>
<proteinExistence type="predicted"/>
<feature type="chain" id="PRO_5038560014" description="Lipoprotein" evidence="2">
    <location>
        <begin position="25"/>
        <end position="201"/>
    </location>
</feature>
<evidence type="ECO:0000313" key="4">
    <source>
        <dbReference type="Proteomes" id="UP000630936"/>
    </source>
</evidence>
<dbReference type="RefSeq" id="WP_229869425.1">
    <property type="nucleotide sequence ID" value="NZ_BMWG01000026.1"/>
</dbReference>
<protein>
    <recommendedName>
        <fullName evidence="5">Lipoprotein</fullName>
    </recommendedName>
</protein>
<accession>A0A918QMS8</accession>
<keyword evidence="4" id="KW-1185">Reference proteome</keyword>
<reference evidence="3" key="1">
    <citation type="journal article" date="2014" name="Int. J. Syst. Evol. Microbiol.">
        <title>Complete genome sequence of Corynebacterium casei LMG S-19264T (=DSM 44701T), isolated from a smear-ripened cheese.</title>
        <authorList>
            <consortium name="US DOE Joint Genome Institute (JGI-PGF)"/>
            <person name="Walter F."/>
            <person name="Albersmeier A."/>
            <person name="Kalinowski J."/>
            <person name="Ruckert C."/>
        </authorList>
    </citation>
    <scope>NUCLEOTIDE SEQUENCE</scope>
    <source>
        <strain evidence="3">JCM 4988</strain>
    </source>
</reference>
<gene>
    <name evidence="3" type="ORF">GCM10010387_59350</name>
</gene>
<evidence type="ECO:0008006" key="5">
    <source>
        <dbReference type="Google" id="ProtNLM"/>
    </source>
</evidence>
<organism evidence="3 4">
    <name type="scientific">Streptomyces inusitatus</name>
    <dbReference type="NCBI Taxonomy" id="68221"/>
    <lineage>
        <taxon>Bacteria</taxon>
        <taxon>Bacillati</taxon>
        <taxon>Actinomycetota</taxon>
        <taxon>Actinomycetes</taxon>
        <taxon>Kitasatosporales</taxon>
        <taxon>Streptomycetaceae</taxon>
        <taxon>Streptomyces</taxon>
    </lineage>
</organism>
<reference evidence="3" key="2">
    <citation type="submission" date="2020-09" db="EMBL/GenBank/DDBJ databases">
        <authorList>
            <person name="Sun Q."/>
            <person name="Ohkuma M."/>
        </authorList>
    </citation>
    <scope>NUCLEOTIDE SEQUENCE</scope>
    <source>
        <strain evidence="3">JCM 4988</strain>
    </source>
</reference>
<feature type="signal peptide" evidence="2">
    <location>
        <begin position="1"/>
        <end position="24"/>
    </location>
</feature>
<dbReference type="EMBL" id="BMWG01000026">
    <property type="protein sequence ID" value="GGZ57499.1"/>
    <property type="molecule type" value="Genomic_DNA"/>
</dbReference>
<keyword evidence="2" id="KW-0732">Signal</keyword>
<dbReference type="Proteomes" id="UP000630936">
    <property type="component" value="Unassembled WGS sequence"/>
</dbReference>
<evidence type="ECO:0000313" key="3">
    <source>
        <dbReference type="EMBL" id="GGZ57499.1"/>
    </source>
</evidence>